<proteinExistence type="inferred from homology"/>
<keyword evidence="2" id="KW-0812">Transmembrane</keyword>
<organism evidence="3 4">
    <name type="scientific">Alkaliphilus hydrothermalis</name>
    <dbReference type="NCBI Taxonomy" id="1482730"/>
    <lineage>
        <taxon>Bacteria</taxon>
        <taxon>Bacillati</taxon>
        <taxon>Bacillota</taxon>
        <taxon>Clostridia</taxon>
        <taxon>Peptostreptococcales</taxon>
        <taxon>Natronincolaceae</taxon>
        <taxon>Alkaliphilus</taxon>
    </lineage>
</organism>
<dbReference type="EMBL" id="JAFBEE010000005">
    <property type="protein sequence ID" value="MBM7614535.1"/>
    <property type="molecule type" value="Genomic_DNA"/>
</dbReference>
<gene>
    <name evidence="3" type="ORF">JOC73_001047</name>
</gene>
<dbReference type="RefSeq" id="WP_207755057.1">
    <property type="nucleotide sequence ID" value="NZ_JAFBEE010000005.1"/>
</dbReference>
<comment type="similarity">
    <text evidence="1">Belongs to the YggT family.</text>
</comment>
<keyword evidence="4" id="KW-1185">Reference proteome</keyword>
<keyword evidence="2" id="KW-1133">Transmembrane helix</keyword>
<reference evidence="3 4" key="1">
    <citation type="submission" date="2021-01" db="EMBL/GenBank/DDBJ databases">
        <title>Genomic Encyclopedia of Type Strains, Phase IV (KMG-IV): sequencing the most valuable type-strain genomes for metagenomic binning, comparative biology and taxonomic classification.</title>
        <authorList>
            <person name="Goeker M."/>
        </authorList>
    </citation>
    <scope>NUCLEOTIDE SEQUENCE [LARGE SCALE GENOMIC DNA]</scope>
    <source>
        <strain evidence="3 4">DSM 25890</strain>
    </source>
</reference>
<sequence>MPLSVSIIEALNYLVRFIELLVFVRIIFSWINPNPHNPIVAFVYNVTEPILGPVRNLIYNKLGYSGMIDFSPIVAIFLLNIIYGRLVLPLLISLLF</sequence>
<evidence type="ECO:0000256" key="1">
    <source>
        <dbReference type="ARBA" id="ARBA00010894"/>
    </source>
</evidence>
<dbReference type="InterPro" id="IPR003425">
    <property type="entry name" value="CCB3/YggT"/>
</dbReference>
<protein>
    <submittedName>
        <fullName evidence="3">YggT family protein</fullName>
    </submittedName>
</protein>
<feature type="transmembrane region" description="Helical" evidence="2">
    <location>
        <begin position="73"/>
        <end position="95"/>
    </location>
</feature>
<comment type="caution">
    <text evidence="3">The sequence shown here is derived from an EMBL/GenBank/DDBJ whole genome shotgun (WGS) entry which is preliminary data.</text>
</comment>
<evidence type="ECO:0000313" key="3">
    <source>
        <dbReference type="EMBL" id="MBM7614535.1"/>
    </source>
</evidence>
<dbReference type="PANTHER" id="PTHR33219:SF14">
    <property type="entry name" value="PROTEIN COFACTOR ASSEMBLY OF COMPLEX C SUBUNIT B CCB3, CHLOROPLASTIC-RELATED"/>
    <property type="match status" value="1"/>
</dbReference>
<name>A0ABS2NNK9_9FIRM</name>
<feature type="transmembrane region" description="Helical" evidence="2">
    <location>
        <begin position="12"/>
        <end position="31"/>
    </location>
</feature>
<dbReference type="Proteomes" id="UP001314796">
    <property type="component" value="Unassembled WGS sequence"/>
</dbReference>
<evidence type="ECO:0000256" key="2">
    <source>
        <dbReference type="SAM" id="Phobius"/>
    </source>
</evidence>
<dbReference type="Pfam" id="PF02325">
    <property type="entry name" value="CCB3_YggT"/>
    <property type="match status" value="1"/>
</dbReference>
<evidence type="ECO:0000313" key="4">
    <source>
        <dbReference type="Proteomes" id="UP001314796"/>
    </source>
</evidence>
<dbReference type="PANTHER" id="PTHR33219">
    <property type="entry name" value="YLMG HOMOLOG PROTEIN 2, CHLOROPLASTIC"/>
    <property type="match status" value="1"/>
</dbReference>
<accession>A0ABS2NNK9</accession>
<keyword evidence="2" id="KW-0472">Membrane</keyword>